<proteinExistence type="predicted"/>
<dbReference type="WBParaSite" id="GPUH_0001341401-mRNA-1">
    <property type="protein sequence ID" value="GPUH_0001341401-mRNA-1"/>
    <property type="gene ID" value="GPUH_0001341401"/>
</dbReference>
<dbReference type="EMBL" id="UYRT01080184">
    <property type="protein sequence ID" value="VDN22233.1"/>
    <property type="molecule type" value="Genomic_DNA"/>
</dbReference>
<dbReference type="AlphaFoldDB" id="A0A183DXF8"/>
<keyword evidence="2" id="KW-1185">Reference proteome</keyword>
<protein>
    <submittedName>
        <fullName evidence="1 3">Uncharacterized protein</fullName>
    </submittedName>
</protein>
<dbReference type="Proteomes" id="UP000271098">
    <property type="component" value="Unassembled WGS sequence"/>
</dbReference>
<evidence type="ECO:0000313" key="2">
    <source>
        <dbReference type="Proteomes" id="UP000271098"/>
    </source>
</evidence>
<evidence type="ECO:0000313" key="3">
    <source>
        <dbReference type="WBParaSite" id="GPUH_0001341401-mRNA-1"/>
    </source>
</evidence>
<name>A0A183DXF8_9BILA</name>
<sequence length="114" mass="13727">MEDSELMGEHYGRLYRRYKHMEEKYTERCNQNAVLNMLLLELGKTHDKIDTLRSAAVKNEKLYERYEKEHCISSDNMKNRIEKWKDMLQTEADAITKWCGEIYCTPFVLSKYCM</sequence>
<dbReference type="OrthoDB" id="3176171at2759"/>
<reference evidence="1 2" key="2">
    <citation type="submission" date="2018-11" db="EMBL/GenBank/DDBJ databases">
        <authorList>
            <consortium name="Pathogen Informatics"/>
        </authorList>
    </citation>
    <scope>NUCLEOTIDE SEQUENCE [LARGE SCALE GENOMIC DNA]</scope>
</reference>
<organism evidence="3">
    <name type="scientific">Gongylonema pulchrum</name>
    <dbReference type="NCBI Taxonomy" id="637853"/>
    <lineage>
        <taxon>Eukaryota</taxon>
        <taxon>Metazoa</taxon>
        <taxon>Ecdysozoa</taxon>
        <taxon>Nematoda</taxon>
        <taxon>Chromadorea</taxon>
        <taxon>Rhabditida</taxon>
        <taxon>Spirurina</taxon>
        <taxon>Spiruromorpha</taxon>
        <taxon>Spiruroidea</taxon>
        <taxon>Gongylonematidae</taxon>
        <taxon>Gongylonema</taxon>
    </lineage>
</organism>
<reference evidence="3" key="1">
    <citation type="submission" date="2016-06" db="UniProtKB">
        <authorList>
            <consortium name="WormBaseParasite"/>
        </authorList>
    </citation>
    <scope>IDENTIFICATION</scope>
</reference>
<accession>A0A183DXF8</accession>
<evidence type="ECO:0000313" key="1">
    <source>
        <dbReference type="EMBL" id="VDN22233.1"/>
    </source>
</evidence>
<gene>
    <name evidence="1" type="ORF">GPUH_LOCUS13399</name>
</gene>